<keyword evidence="1" id="KW-1133">Transmembrane helix</keyword>
<dbReference type="Proteomes" id="UP001385951">
    <property type="component" value="Unassembled WGS sequence"/>
</dbReference>
<evidence type="ECO:0000313" key="3">
    <source>
        <dbReference type="Proteomes" id="UP001385951"/>
    </source>
</evidence>
<gene>
    <name evidence="2" type="ORF">QCA50_020657</name>
</gene>
<feature type="transmembrane region" description="Helical" evidence="1">
    <location>
        <begin position="31"/>
        <end position="51"/>
    </location>
</feature>
<keyword evidence="3" id="KW-1185">Reference proteome</keyword>
<comment type="caution">
    <text evidence="2">The sequence shown here is derived from an EMBL/GenBank/DDBJ whole genome shotgun (WGS) entry which is preliminary data.</text>
</comment>
<name>A0AAW0FBB1_9APHY</name>
<sequence>MEEIMVILVYVGVSVFSAGRIYAIWGANWRPASIVLSVALLVPVTNMYHYALSKPAAWPAPFVGCAETFSLSDAQFAR</sequence>
<reference evidence="2 3" key="1">
    <citation type="submission" date="2022-09" db="EMBL/GenBank/DDBJ databases">
        <authorList>
            <person name="Palmer J.M."/>
        </authorList>
    </citation>
    <scope>NUCLEOTIDE SEQUENCE [LARGE SCALE GENOMIC DNA]</scope>
    <source>
        <strain evidence="2 3">DSM 7382</strain>
    </source>
</reference>
<keyword evidence="1" id="KW-0472">Membrane</keyword>
<evidence type="ECO:0000313" key="2">
    <source>
        <dbReference type="EMBL" id="KAK7676394.1"/>
    </source>
</evidence>
<evidence type="ECO:0000256" key="1">
    <source>
        <dbReference type="SAM" id="Phobius"/>
    </source>
</evidence>
<dbReference type="EMBL" id="JASBNA010000119">
    <property type="protein sequence ID" value="KAK7676394.1"/>
    <property type="molecule type" value="Genomic_DNA"/>
</dbReference>
<feature type="transmembrane region" description="Helical" evidence="1">
    <location>
        <begin position="7"/>
        <end position="25"/>
    </location>
</feature>
<accession>A0AAW0FBB1</accession>
<protein>
    <submittedName>
        <fullName evidence="2">Uncharacterized protein</fullName>
    </submittedName>
</protein>
<proteinExistence type="predicted"/>
<organism evidence="2 3">
    <name type="scientific">Cerrena zonata</name>
    <dbReference type="NCBI Taxonomy" id="2478898"/>
    <lineage>
        <taxon>Eukaryota</taxon>
        <taxon>Fungi</taxon>
        <taxon>Dikarya</taxon>
        <taxon>Basidiomycota</taxon>
        <taxon>Agaricomycotina</taxon>
        <taxon>Agaricomycetes</taxon>
        <taxon>Polyporales</taxon>
        <taxon>Cerrenaceae</taxon>
        <taxon>Cerrena</taxon>
    </lineage>
</organism>
<keyword evidence="1" id="KW-0812">Transmembrane</keyword>
<dbReference type="AlphaFoldDB" id="A0AAW0FBB1"/>